<accession>A0A2G5DXM7</accession>
<dbReference type="EMBL" id="KZ305031">
    <property type="protein sequence ID" value="PIA48269.1"/>
    <property type="molecule type" value="Genomic_DNA"/>
</dbReference>
<evidence type="ECO:0000313" key="2">
    <source>
        <dbReference type="EMBL" id="PIA48270.1"/>
    </source>
</evidence>
<dbReference type="PANTHER" id="PTHR33790:SF10">
    <property type="entry name" value="PROTEIN EARLY RESPONSIVE TO DEHYDRATION 15"/>
    <property type="match status" value="1"/>
</dbReference>
<protein>
    <recommendedName>
        <fullName evidence="4">Ataxin-2 C-terminal domain-containing protein</fullName>
    </recommendedName>
</protein>
<organism evidence="2 3">
    <name type="scientific">Aquilegia coerulea</name>
    <name type="common">Rocky mountain columbine</name>
    <dbReference type="NCBI Taxonomy" id="218851"/>
    <lineage>
        <taxon>Eukaryota</taxon>
        <taxon>Viridiplantae</taxon>
        <taxon>Streptophyta</taxon>
        <taxon>Embryophyta</taxon>
        <taxon>Tracheophyta</taxon>
        <taxon>Spermatophyta</taxon>
        <taxon>Magnoliopsida</taxon>
        <taxon>Ranunculales</taxon>
        <taxon>Ranunculaceae</taxon>
        <taxon>Thalictroideae</taxon>
        <taxon>Aquilegia</taxon>
    </lineage>
</organism>
<dbReference type="EMBL" id="KZ305031">
    <property type="protein sequence ID" value="PIA48270.1"/>
    <property type="molecule type" value="Genomic_DNA"/>
</dbReference>
<dbReference type="AlphaFoldDB" id="A0A2G5DXM7"/>
<gene>
    <name evidence="2" type="ORF">AQUCO_01400689v1</name>
</gene>
<evidence type="ECO:0000256" key="1">
    <source>
        <dbReference type="SAM" id="MobiDB-lite"/>
    </source>
</evidence>
<dbReference type="STRING" id="218851.A0A2G5DXM7"/>
<name>A0A2G5DXM7_AQUCA</name>
<evidence type="ECO:0000313" key="3">
    <source>
        <dbReference type="Proteomes" id="UP000230069"/>
    </source>
</evidence>
<feature type="region of interest" description="Disordered" evidence="1">
    <location>
        <begin position="119"/>
        <end position="159"/>
    </location>
</feature>
<sequence length="159" mass="18290">MALVSGGRSTLNPDAPLFIPAVYRQVEDFSPEWWDLVKTSTWFHTYWLSEHQEEDIFDGNDEDDIANYLPDSIDLDEDFQNSEVQYSDAEDANEVAYLAYQKEMTQKGVDTDMEALLKNQLKSPKERGSKSPMLSPKFLEKPAKCVSPKCSPRRIHQPR</sequence>
<dbReference type="Proteomes" id="UP000230069">
    <property type="component" value="Unassembled WGS sequence"/>
</dbReference>
<dbReference type="InterPro" id="IPR040414">
    <property type="entry name" value="CID1/CID2"/>
</dbReference>
<reference evidence="2 3" key="1">
    <citation type="submission" date="2017-09" db="EMBL/GenBank/DDBJ databases">
        <title>WGS assembly of Aquilegia coerulea Goldsmith.</title>
        <authorList>
            <person name="Hodges S."/>
            <person name="Kramer E."/>
            <person name="Nordborg M."/>
            <person name="Tomkins J."/>
            <person name="Borevitz J."/>
            <person name="Derieg N."/>
            <person name="Yan J."/>
            <person name="Mihaltcheva S."/>
            <person name="Hayes R.D."/>
            <person name="Rokhsar D."/>
        </authorList>
    </citation>
    <scope>NUCLEOTIDE SEQUENCE [LARGE SCALE GENOMIC DNA]</scope>
    <source>
        <strain evidence="3">cv. Goldsmith</strain>
    </source>
</reference>
<dbReference type="OrthoDB" id="628205at2759"/>
<dbReference type="PANTHER" id="PTHR33790">
    <property type="entry name" value="OS05G0344200 PROTEIN"/>
    <property type="match status" value="1"/>
</dbReference>
<keyword evidence="3" id="KW-1185">Reference proteome</keyword>
<dbReference type="FunCoup" id="A0A2G5DXM7">
    <property type="interactions" value="963"/>
</dbReference>
<evidence type="ECO:0008006" key="4">
    <source>
        <dbReference type="Google" id="ProtNLM"/>
    </source>
</evidence>
<proteinExistence type="predicted"/>